<reference evidence="3" key="1">
    <citation type="submission" date="2017-02" db="EMBL/GenBank/DDBJ databases">
        <authorList>
            <person name="Varghese N."/>
            <person name="Submissions S."/>
        </authorList>
    </citation>
    <scope>NUCLEOTIDE SEQUENCE [LARGE SCALE GENOMIC DNA]</scope>
    <source>
        <strain evidence="3">DSM 22224</strain>
    </source>
</reference>
<name>A0A1T4TMV7_9BACT</name>
<evidence type="ECO:0000259" key="1">
    <source>
        <dbReference type="Pfam" id="PF03781"/>
    </source>
</evidence>
<dbReference type="Pfam" id="PF03781">
    <property type="entry name" value="FGE-sulfatase"/>
    <property type="match status" value="1"/>
</dbReference>
<evidence type="ECO:0000313" key="3">
    <source>
        <dbReference type="Proteomes" id="UP000190367"/>
    </source>
</evidence>
<dbReference type="InterPro" id="IPR042095">
    <property type="entry name" value="SUMF_sf"/>
</dbReference>
<dbReference type="Gene3D" id="3.90.1580.10">
    <property type="entry name" value="paralog of FGE (formylglycine-generating enzyme)"/>
    <property type="match status" value="1"/>
</dbReference>
<keyword evidence="3" id="KW-1185">Reference proteome</keyword>
<dbReference type="InterPro" id="IPR016187">
    <property type="entry name" value="CTDL_fold"/>
</dbReference>
<feature type="domain" description="Sulfatase-modifying factor enzyme-like" evidence="1">
    <location>
        <begin position="223"/>
        <end position="255"/>
    </location>
</feature>
<accession>A0A1T4TMV7</accession>
<dbReference type="EMBL" id="FUWZ01000005">
    <property type="protein sequence ID" value="SKA41762.1"/>
    <property type="molecule type" value="Genomic_DNA"/>
</dbReference>
<dbReference type="STRING" id="634771.SAMN04488128_105511"/>
<organism evidence="2 3">
    <name type="scientific">Chitinophaga eiseniae</name>
    <dbReference type="NCBI Taxonomy" id="634771"/>
    <lineage>
        <taxon>Bacteria</taxon>
        <taxon>Pseudomonadati</taxon>
        <taxon>Bacteroidota</taxon>
        <taxon>Chitinophagia</taxon>
        <taxon>Chitinophagales</taxon>
        <taxon>Chitinophagaceae</taxon>
        <taxon>Chitinophaga</taxon>
    </lineage>
</organism>
<proteinExistence type="predicted"/>
<gene>
    <name evidence="2" type="ORF">SAMN04488128_105511</name>
</gene>
<dbReference type="Proteomes" id="UP000190367">
    <property type="component" value="Unassembled WGS sequence"/>
</dbReference>
<dbReference type="SUPFAM" id="SSF56436">
    <property type="entry name" value="C-type lectin-like"/>
    <property type="match status" value="1"/>
</dbReference>
<protein>
    <submittedName>
        <fullName evidence="2">Sulfatase-modifying factor enzyme 1</fullName>
    </submittedName>
</protein>
<evidence type="ECO:0000313" key="2">
    <source>
        <dbReference type="EMBL" id="SKA41762.1"/>
    </source>
</evidence>
<dbReference type="AlphaFoldDB" id="A0A1T4TMV7"/>
<dbReference type="InterPro" id="IPR005532">
    <property type="entry name" value="SUMF_dom"/>
</dbReference>
<sequence length="356" mass="41160">MAACKHYITLRCRNRESLATLAVRNYPLFVMSVTQLYDRQAWNALPKQEAAAILQQLIDAQFPGFTIKRFETFEKFCQHTYTAVLDYEGAEFVFVPGDTVVLGLDSWNMATENRNNMAGMFDDNFGEMDNYIRERLSPVRTVTIGPMIVERTYRQTGYFPVELTDERLTSDDYFEKTYAEVKASPREHWNYTVNDAFRLVKSGDNITAWLYQGASREELLQEIQATGFRLPTEDEWEYLCGGGSRTLYPWGDAIDYGKDYLYFKKNDHPEIYLDIPNQFGLVIANNPYRYEVMMDSEYFLKGGDGGCNLCGGGGLDLGYLSVSTYFRDSSIFDEDLHYEEEITGDYTFVRRIKRIS</sequence>